<evidence type="ECO:0000313" key="2">
    <source>
        <dbReference type="EMBL" id="MFC7391405.1"/>
    </source>
</evidence>
<organism evidence="2 3">
    <name type="scientific">Scopulibacillus cellulosilyticus</name>
    <dbReference type="NCBI Taxonomy" id="2665665"/>
    <lineage>
        <taxon>Bacteria</taxon>
        <taxon>Bacillati</taxon>
        <taxon>Bacillota</taxon>
        <taxon>Bacilli</taxon>
        <taxon>Bacillales</taxon>
        <taxon>Sporolactobacillaceae</taxon>
        <taxon>Scopulibacillus</taxon>
    </lineage>
</organism>
<dbReference type="GO" id="GO:0016787">
    <property type="term" value="F:hydrolase activity"/>
    <property type="evidence" value="ECO:0007669"/>
    <property type="project" value="UniProtKB-KW"/>
</dbReference>
<dbReference type="PANTHER" id="PTHR35333:SF3">
    <property type="entry name" value="BETA-LACTAMASE-TYPE TRANSPEPTIDASE FOLD CONTAINING PROTEIN"/>
    <property type="match status" value="1"/>
</dbReference>
<dbReference type="InterPro" id="IPR000871">
    <property type="entry name" value="Beta-lactam_class-A"/>
</dbReference>
<dbReference type="EMBL" id="JBHTCO010000001">
    <property type="protein sequence ID" value="MFC7391405.1"/>
    <property type="molecule type" value="Genomic_DNA"/>
</dbReference>
<dbReference type="Proteomes" id="UP001596505">
    <property type="component" value="Unassembled WGS sequence"/>
</dbReference>
<sequence>MSLQENLQKALIGTSGTFGVAVKHLETGEQAQINGHDLFQTASACKIAILAALFNEVEKGHLRLEARLQIKPDDPVPGSGVLQKFDSGLEVSVKDLATMMIIVSDNLATDKILELVGKDKVNHFTKALNLQNTHLEHSIWELLSLYAGISPKPKNKETYKMLDEAVEAPIKRMNSEIFDMGLPNNVSTPVEMNALLERIANKTIISAEACEQMIDILKSQQFGHRIPYLLPDEAITATKTGTIGSVVNDAGIVYMANDKGRFVISIFSRDNSSHIEAEQTIAQLTKVSYDWFTECSQGQTP</sequence>
<gene>
    <name evidence="2" type="ORF">ACFQRG_00060</name>
</gene>
<name>A0ABW2PS88_9BACL</name>
<keyword evidence="2" id="KW-0378">Hydrolase</keyword>
<evidence type="ECO:0000259" key="1">
    <source>
        <dbReference type="Pfam" id="PF13354"/>
    </source>
</evidence>
<accession>A0ABW2PS88</accession>
<evidence type="ECO:0000313" key="3">
    <source>
        <dbReference type="Proteomes" id="UP001596505"/>
    </source>
</evidence>
<dbReference type="InterPro" id="IPR045155">
    <property type="entry name" value="Beta-lactam_cat"/>
</dbReference>
<dbReference type="Gene3D" id="3.40.710.10">
    <property type="entry name" value="DD-peptidase/beta-lactamase superfamily"/>
    <property type="match status" value="1"/>
</dbReference>
<reference evidence="3" key="1">
    <citation type="journal article" date="2019" name="Int. J. Syst. Evol. Microbiol.">
        <title>The Global Catalogue of Microorganisms (GCM) 10K type strain sequencing project: providing services to taxonomists for standard genome sequencing and annotation.</title>
        <authorList>
            <consortium name="The Broad Institute Genomics Platform"/>
            <consortium name="The Broad Institute Genome Sequencing Center for Infectious Disease"/>
            <person name="Wu L."/>
            <person name="Ma J."/>
        </authorList>
    </citation>
    <scope>NUCLEOTIDE SEQUENCE [LARGE SCALE GENOMIC DNA]</scope>
    <source>
        <strain evidence="3">CGMCC 1.16305</strain>
    </source>
</reference>
<comment type="caution">
    <text evidence="2">The sequence shown here is derived from an EMBL/GenBank/DDBJ whole genome shotgun (WGS) entry which is preliminary data.</text>
</comment>
<proteinExistence type="predicted"/>
<dbReference type="PANTHER" id="PTHR35333">
    <property type="entry name" value="BETA-LACTAMASE"/>
    <property type="match status" value="1"/>
</dbReference>
<dbReference type="SUPFAM" id="SSF56601">
    <property type="entry name" value="beta-lactamase/transpeptidase-like"/>
    <property type="match status" value="1"/>
</dbReference>
<feature type="domain" description="Beta-lactamase class A catalytic" evidence="1">
    <location>
        <begin position="19"/>
        <end position="267"/>
    </location>
</feature>
<protein>
    <submittedName>
        <fullName evidence="2">Serine hydrolase</fullName>
    </submittedName>
</protein>
<dbReference type="Pfam" id="PF13354">
    <property type="entry name" value="Beta-lactamase2"/>
    <property type="match status" value="1"/>
</dbReference>
<dbReference type="RefSeq" id="WP_380962348.1">
    <property type="nucleotide sequence ID" value="NZ_JBHTCO010000001.1"/>
</dbReference>
<keyword evidence="3" id="KW-1185">Reference proteome</keyword>
<dbReference type="InterPro" id="IPR012338">
    <property type="entry name" value="Beta-lactam/transpept-like"/>
</dbReference>